<accession>A0A1Y1W6N4</accession>
<protein>
    <submittedName>
        <fullName evidence="6">L domain-like protein</fullName>
    </submittedName>
</protein>
<dbReference type="InterPro" id="IPR025875">
    <property type="entry name" value="Leu-rich_rpt_4"/>
</dbReference>
<dbReference type="EMBL" id="MCFG01000420">
    <property type="protein sequence ID" value="ORX68906.1"/>
    <property type="molecule type" value="Genomic_DNA"/>
</dbReference>
<keyword evidence="1" id="KW-0433">Leucine-rich repeat</keyword>
<dbReference type="InterPro" id="IPR003591">
    <property type="entry name" value="Leu-rich_rpt_typical-subtyp"/>
</dbReference>
<dbReference type="STRING" id="1754192.A0A1Y1W6N4"/>
<evidence type="ECO:0000313" key="6">
    <source>
        <dbReference type="EMBL" id="ORX68906.1"/>
    </source>
</evidence>
<keyword evidence="7" id="KW-1185">Reference proteome</keyword>
<evidence type="ECO:0000259" key="4">
    <source>
        <dbReference type="Pfam" id="PF00078"/>
    </source>
</evidence>
<evidence type="ECO:0000256" key="1">
    <source>
        <dbReference type="ARBA" id="ARBA00022614"/>
    </source>
</evidence>
<sequence length="1053" mass="121123">MEKYILCQLINNQNFSNGIPENIFSITSLKDLYLVNNNITSIPQKIVNLKNLRRLDLRTNKLTTISKYVGKLFNLKYLKLSNNDISSLPSFIGNLKSLLNLYLSNCKLTSIPTSIGNFSNLEKLLLKKNKLESIPNEIGNLKKLNELDLDNNCINELSSNLIGKKYVSFENNSASYCYSCERLKEQVCSSCNDNDFECAINSKGQIYHLKINNQDFGNGIPDIIFELTSINELYLLNDKISSISNKIGNITNLKRLDIRENNIETLPDNIGNLNKLKYLKLSKNPLTIFPSSVLNLKSLLYLYLSNCKLNSIPEEIENLTNLQKLLLANNYLRIIPDEIGNLKNLNELMLDNNCLDTIPNTIDTDKVSVSFEQNSISYCLSCTELKEIACKTCNPDDFICETNSKGYINSVTLNNQNFEDTNTFPSIITKITSLEILDLSNNLLQKFSGIENLINLQKLILNNNRFNVVPSGIEQLSKLQILKFTNNNIGEFPEIEKLINLRELYLNDNFYSYIPSGIEQLNKLQIFFLMKTSTLYRDFSFNYLENFPEIEKLINLQELNLSYNYIENFPGIEKLFNLQELYLNSNFYRNIPSGIERLNKLQILDLSRNLLQQFPEIENFINLQTLDLSKNLLQEFPEIENFINLQTLNLNDNSLEELPGIEKYINLQELLLKGNDFESVPSGINQLNKLKLVNLRNNEISSLPPEFEDSDIEILIGYVPDDEYDDDEYDDEYDDEDDDDDDDEDEYNIYLVRQGCHLSPILFNLFINDILNNCSNFEVSCGNSICCGGLFADEIVLITPTKSKLRALLSHVHDWAKTNEMTFGINKWATMVVKPLKLSLPHNYSDPTFFLGINRIPKTSTYKYRIPLAILFLLNLLFLILIQNLDGNLSIELLKVISIGNMNAMVIQFDMCTVLNWALRSMIMIVSCYTCLGIPFSNDLYLKLIIDKIYNCTKKSLYSLSNFFMNSSILLAYKKKILQFYVISKPLYYAPLINSNQSNTKKIQTLINTGMFWHINSFNSQKSLWVPVICIFLELLFDRYKSTLFITKSVNVE</sequence>
<name>A0A1Y1W6N4_9FUNG</name>
<dbReference type="PANTHER" id="PTHR48051:SF1">
    <property type="entry name" value="RAS SUPPRESSOR PROTEIN 1"/>
    <property type="match status" value="1"/>
</dbReference>
<dbReference type="Gene3D" id="3.80.10.10">
    <property type="entry name" value="Ribonuclease Inhibitor"/>
    <property type="match status" value="5"/>
</dbReference>
<evidence type="ECO:0000256" key="3">
    <source>
        <dbReference type="SAM" id="MobiDB-lite"/>
    </source>
</evidence>
<evidence type="ECO:0000256" key="2">
    <source>
        <dbReference type="ARBA" id="ARBA00022737"/>
    </source>
</evidence>
<comment type="caution">
    <text evidence="6">The sequence shown here is derived from an EMBL/GenBank/DDBJ whole genome shotgun (WGS) entry which is preliminary data.</text>
</comment>
<feature type="region of interest" description="Disordered" evidence="3">
    <location>
        <begin position="722"/>
        <end position="744"/>
    </location>
</feature>
<dbReference type="SMART" id="SM00364">
    <property type="entry name" value="LRR_BAC"/>
    <property type="match status" value="14"/>
</dbReference>
<dbReference type="Proteomes" id="UP000193944">
    <property type="component" value="Unassembled WGS sequence"/>
</dbReference>
<feature type="domain" description="Reverse transcriptase" evidence="4">
    <location>
        <begin position="751"/>
        <end position="853"/>
    </location>
</feature>
<dbReference type="SMART" id="SM00369">
    <property type="entry name" value="LRR_TYP"/>
    <property type="match status" value="18"/>
</dbReference>
<dbReference type="OrthoDB" id="676979at2759"/>
<reference evidence="6 7" key="1">
    <citation type="submission" date="2016-08" db="EMBL/GenBank/DDBJ databases">
        <title>A Parts List for Fungal Cellulosomes Revealed by Comparative Genomics.</title>
        <authorList>
            <consortium name="DOE Joint Genome Institute"/>
            <person name="Haitjema C.H."/>
            <person name="Gilmore S.P."/>
            <person name="Henske J.K."/>
            <person name="Solomon K.V."/>
            <person name="De Groot R."/>
            <person name="Kuo A."/>
            <person name="Mondo S.J."/>
            <person name="Salamov A.A."/>
            <person name="Labutti K."/>
            <person name="Zhao Z."/>
            <person name="Chiniquy J."/>
            <person name="Barry K."/>
            <person name="Brewer H.M."/>
            <person name="Purvine S.O."/>
            <person name="Wright A.T."/>
            <person name="Boxma B."/>
            <person name="Van Alen T."/>
            <person name="Hackstein J.H."/>
            <person name="Baker S.E."/>
            <person name="Grigoriev I.V."/>
            <person name="O'Malley M.A."/>
        </authorList>
    </citation>
    <scope>NUCLEOTIDE SEQUENCE [LARGE SCALE GENOMIC DNA]</scope>
    <source>
        <strain evidence="6 7">S4</strain>
    </source>
</reference>
<gene>
    <name evidence="6" type="ORF">BCR32DRAFT_286062</name>
</gene>
<dbReference type="PROSITE" id="PS51450">
    <property type="entry name" value="LRR"/>
    <property type="match status" value="12"/>
</dbReference>
<feature type="domain" description="Disease resistance R13L4/SHOC-2-like LRR" evidence="5">
    <location>
        <begin position="244"/>
        <end position="351"/>
    </location>
</feature>
<dbReference type="InterPro" id="IPR032675">
    <property type="entry name" value="LRR_dom_sf"/>
</dbReference>
<organism evidence="6 7">
    <name type="scientific">Anaeromyces robustus</name>
    <dbReference type="NCBI Taxonomy" id="1754192"/>
    <lineage>
        <taxon>Eukaryota</taxon>
        <taxon>Fungi</taxon>
        <taxon>Fungi incertae sedis</taxon>
        <taxon>Chytridiomycota</taxon>
        <taxon>Chytridiomycota incertae sedis</taxon>
        <taxon>Neocallimastigomycetes</taxon>
        <taxon>Neocallimastigales</taxon>
        <taxon>Neocallimastigaceae</taxon>
        <taxon>Anaeromyces</taxon>
    </lineage>
</organism>
<dbReference type="InterPro" id="IPR055414">
    <property type="entry name" value="LRR_R13L4/SHOC2-like"/>
</dbReference>
<evidence type="ECO:0000313" key="7">
    <source>
        <dbReference type="Proteomes" id="UP000193944"/>
    </source>
</evidence>
<keyword evidence="2" id="KW-0677">Repeat</keyword>
<dbReference type="InterPro" id="IPR000477">
    <property type="entry name" value="RT_dom"/>
</dbReference>
<feature type="domain" description="Disease resistance R13L4/SHOC-2-like LRR" evidence="5">
    <location>
        <begin position="67"/>
        <end position="152"/>
    </location>
</feature>
<proteinExistence type="predicted"/>
<dbReference type="AlphaFoldDB" id="A0A1Y1W6N4"/>
<dbReference type="InterPro" id="IPR001611">
    <property type="entry name" value="Leu-rich_rpt"/>
</dbReference>
<dbReference type="SUPFAM" id="SSF52058">
    <property type="entry name" value="L domain-like"/>
    <property type="match status" value="3"/>
</dbReference>
<dbReference type="Pfam" id="PF23598">
    <property type="entry name" value="LRR_14"/>
    <property type="match status" value="2"/>
</dbReference>
<dbReference type="GO" id="GO:0005737">
    <property type="term" value="C:cytoplasm"/>
    <property type="evidence" value="ECO:0007669"/>
    <property type="project" value="TreeGrafter"/>
</dbReference>
<dbReference type="PANTHER" id="PTHR48051">
    <property type="match status" value="1"/>
</dbReference>
<dbReference type="Pfam" id="PF12799">
    <property type="entry name" value="LRR_4"/>
    <property type="match status" value="1"/>
</dbReference>
<evidence type="ECO:0000259" key="5">
    <source>
        <dbReference type="Pfam" id="PF23598"/>
    </source>
</evidence>
<dbReference type="SMART" id="SM00365">
    <property type="entry name" value="LRR_SD22"/>
    <property type="match status" value="11"/>
</dbReference>
<dbReference type="Pfam" id="PF00078">
    <property type="entry name" value="RVT_1"/>
    <property type="match status" value="1"/>
</dbReference>
<dbReference type="InterPro" id="IPR050216">
    <property type="entry name" value="LRR_domain-containing"/>
</dbReference>
<reference evidence="6 7" key="2">
    <citation type="submission" date="2016-08" db="EMBL/GenBank/DDBJ databases">
        <title>Pervasive Adenine N6-methylation of Active Genes in Fungi.</title>
        <authorList>
            <consortium name="DOE Joint Genome Institute"/>
            <person name="Mondo S.J."/>
            <person name="Dannebaum R.O."/>
            <person name="Kuo R.C."/>
            <person name="Labutti K."/>
            <person name="Haridas S."/>
            <person name="Kuo A."/>
            <person name="Salamov A."/>
            <person name="Ahrendt S.R."/>
            <person name="Lipzen A."/>
            <person name="Sullivan W."/>
            <person name="Andreopoulos W.B."/>
            <person name="Clum A."/>
            <person name="Lindquist E."/>
            <person name="Daum C."/>
            <person name="Ramamoorthy G.K."/>
            <person name="Gryganskyi A."/>
            <person name="Culley D."/>
            <person name="Magnuson J.K."/>
            <person name="James T.Y."/>
            <person name="O'Malley M.A."/>
            <person name="Stajich J.E."/>
            <person name="Spatafora J.W."/>
            <person name="Visel A."/>
            <person name="Grigoriev I.V."/>
        </authorList>
    </citation>
    <scope>NUCLEOTIDE SEQUENCE [LARGE SCALE GENOMIC DNA]</scope>
    <source>
        <strain evidence="6 7">S4</strain>
    </source>
</reference>